<reference evidence="2" key="1">
    <citation type="submission" date="2021-03" db="EMBL/GenBank/DDBJ databases">
        <title>Draft genome sequence of rust myrtle Austropuccinia psidii MF-1, a brazilian biotype.</title>
        <authorList>
            <person name="Quecine M.C."/>
            <person name="Pachon D.M.R."/>
            <person name="Bonatelli M.L."/>
            <person name="Correr F.H."/>
            <person name="Franceschini L.M."/>
            <person name="Leite T.F."/>
            <person name="Margarido G.R.A."/>
            <person name="Almeida C.A."/>
            <person name="Ferrarezi J.A."/>
            <person name="Labate C.A."/>
        </authorList>
    </citation>
    <scope>NUCLEOTIDE SEQUENCE</scope>
    <source>
        <strain evidence="2">MF-1</strain>
    </source>
</reference>
<evidence type="ECO:0000313" key="2">
    <source>
        <dbReference type="EMBL" id="MBW0503566.1"/>
    </source>
</evidence>
<protein>
    <submittedName>
        <fullName evidence="2">Uncharacterized protein</fullName>
    </submittedName>
</protein>
<comment type="caution">
    <text evidence="2">The sequence shown here is derived from an EMBL/GenBank/DDBJ whole genome shotgun (WGS) entry which is preliminary data.</text>
</comment>
<proteinExistence type="predicted"/>
<gene>
    <name evidence="2" type="ORF">O181_043281</name>
</gene>
<feature type="region of interest" description="Disordered" evidence="1">
    <location>
        <begin position="1"/>
        <end position="21"/>
    </location>
</feature>
<keyword evidence="3" id="KW-1185">Reference proteome</keyword>
<evidence type="ECO:0000313" key="3">
    <source>
        <dbReference type="Proteomes" id="UP000765509"/>
    </source>
</evidence>
<name>A0A9Q3DGC3_9BASI</name>
<dbReference type="Proteomes" id="UP000765509">
    <property type="component" value="Unassembled WGS sequence"/>
</dbReference>
<evidence type="ECO:0000256" key="1">
    <source>
        <dbReference type="SAM" id="MobiDB-lite"/>
    </source>
</evidence>
<organism evidence="2 3">
    <name type="scientific">Austropuccinia psidii MF-1</name>
    <dbReference type="NCBI Taxonomy" id="1389203"/>
    <lineage>
        <taxon>Eukaryota</taxon>
        <taxon>Fungi</taxon>
        <taxon>Dikarya</taxon>
        <taxon>Basidiomycota</taxon>
        <taxon>Pucciniomycotina</taxon>
        <taxon>Pucciniomycetes</taxon>
        <taxon>Pucciniales</taxon>
        <taxon>Sphaerophragmiaceae</taxon>
        <taxon>Austropuccinia</taxon>
    </lineage>
</organism>
<dbReference type="AlphaFoldDB" id="A0A9Q3DGC3"/>
<dbReference type="EMBL" id="AVOT02017465">
    <property type="protein sequence ID" value="MBW0503566.1"/>
    <property type="molecule type" value="Genomic_DNA"/>
</dbReference>
<sequence length="171" mass="19249">MAKNHLRTRTDQGSHVGHYSAHGLWQPPEATSSAPSKDSPQFQGKTFPFSMHPVLKDPGVVHIWYNIPLCTIFSQQSNGDIFRTKLSDYKSSTQSITNFKGGSFSYSSLAIPWWLPEDHLRTPTTWPCRGWVVNSHQEYSKANSQSLSIISIIVKESSTQHSLDKSIGPYR</sequence>
<accession>A0A9Q3DGC3</accession>